<keyword evidence="1 2" id="KW-0963">Cytoplasm</keyword>
<accession>A8F4K5</accession>
<dbReference type="PANTHER" id="PTHR30135">
    <property type="entry name" value="UNCHARACTERIZED PROTEIN YVCK-RELATED"/>
    <property type="match status" value="1"/>
</dbReference>
<reference evidence="3 4" key="2">
    <citation type="journal article" date="2009" name="Proc. Natl. Acad. Sci. U.S.A.">
        <title>On the chimeric nature, thermophilic origin, and phylogenetic placement of the Thermotogales.</title>
        <authorList>
            <person name="Zhaxybayeva O."/>
            <person name="Swithers K.S."/>
            <person name="Lapierre P."/>
            <person name="Fournier G.P."/>
            <person name="Bickhart D.M."/>
            <person name="DeBoy R.T."/>
            <person name="Nelson K.E."/>
            <person name="Nesbo C.L."/>
            <person name="Doolittle W.F."/>
            <person name="Gogarten J.P."/>
            <person name="Noll K.M."/>
        </authorList>
    </citation>
    <scope>NUCLEOTIDE SEQUENCE [LARGE SCALE GENOMIC DNA]</scope>
    <source>
        <strain evidence="4">ATCC BAA-301 / DSM 14385 / NBRC 107922 / TMO</strain>
    </source>
</reference>
<dbReference type="RefSeq" id="WP_012002570.1">
    <property type="nucleotide sequence ID" value="NC_009828.1"/>
</dbReference>
<dbReference type="NCBIfam" id="TIGR01826">
    <property type="entry name" value="CofD_related"/>
    <property type="match status" value="1"/>
</dbReference>
<evidence type="ECO:0000256" key="1">
    <source>
        <dbReference type="ARBA" id="ARBA00022490"/>
    </source>
</evidence>
<dbReference type="InterPro" id="IPR010119">
    <property type="entry name" value="Gluconeogen_factor"/>
</dbReference>
<evidence type="ECO:0000256" key="2">
    <source>
        <dbReference type="HAMAP-Rule" id="MF_00973"/>
    </source>
</evidence>
<dbReference type="InterPro" id="IPR038136">
    <property type="entry name" value="CofD-like_dom_sf"/>
</dbReference>
<comment type="subcellular location">
    <subcellularLocation>
        <location evidence="2">Cytoplasm</location>
    </subcellularLocation>
</comment>
<dbReference type="Pfam" id="PF01933">
    <property type="entry name" value="CofD"/>
    <property type="match status" value="1"/>
</dbReference>
<sequence>MKVVAVGGGTGLSVLLRGLKNTGVDLTAIVAVTDEGGSSGIIREELEMPPPGDVRNNIIALAKDEDLMSRIFSFRFKTNGTLSNHSVGNIILAALTRMTGSFSIAVKLASQILAIKGKVLPVCEELIRLIAIYEDGSEIIGETEIVRQKRKIISIKLNKRVKALDEVINALSDADAIIFGPGSLYTSVITNLLVDNVADTINSNEKAIKIYVANIMTQPGETAGLSLQDHVKELEKYLRSRVDFIIANNLMPPEKLLNSYARELAEPVLSNGDVDERYIFEPLLTIEFELNDTRPKARHNPQLLAKVIMKLLERGS</sequence>
<dbReference type="PANTHER" id="PTHR30135:SF3">
    <property type="entry name" value="GLUCONEOGENESIS FACTOR-RELATED"/>
    <property type="match status" value="1"/>
</dbReference>
<dbReference type="GO" id="GO:0005737">
    <property type="term" value="C:cytoplasm"/>
    <property type="evidence" value="ECO:0007669"/>
    <property type="project" value="UniProtKB-SubCell"/>
</dbReference>
<dbReference type="KEGG" id="tle:Tlet_0522"/>
<dbReference type="HAMAP" id="MF_00973">
    <property type="entry name" value="Gluconeogen_factor"/>
    <property type="match status" value="1"/>
</dbReference>
<dbReference type="SUPFAM" id="SSF142338">
    <property type="entry name" value="CofD-like"/>
    <property type="match status" value="1"/>
</dbReference>
<dbReference type="eggNOG" id="COG0391">
    <property type="taxonomic scope" value="Bacteria"/>
</dbReference>
<evidence type="ECO:0000313" key="4">
    <source>
        <dbReference type="Proteomes" id="UP000002016"/>
    </source>
</evidence>
<organism evidence="3 4">
    <name type="scientific">Pseudothermotoga lettingae (strain ATCC BAA-301 / DSM 14385 / NBRC 107922 / TMO)</name>
    <name type="common">Thermotoga lettingae</name>
    <dbReference type="NCBI Taxonomy" id="416591"/>
    <lineage>
        <taxon>Bacteria</taxon>
        <taxon>Thermotogati</taxon>
        <taxon>Thermotogota</taxon>
        <taxon>Thermotogae</taxon>
        <taxon>Thermotogales</taxon>
        <taxon>Thermotogaceae</taxon>
        <taxon>Pseudothermotoga</taxon>
    </lineage>
</organism>
<proteinExistence type="inferred from homology"/>
<keyword evidence="4" id="KW-1185">Reference proteome</keyword>
<dbReference type="Proteomes" id="UP000002016">
    <property type="component" value="Chromosome"/>
</dbReference>
<comment type="function">
    <text evidence="2">Required for morphogenesis under gluconeogenic growth conditions.</text>
</comment>
<name>A8F4K5_PSELT</name>
<dbReference type="GO" id="GO:0043743">
    <property type="term" value="F:LPPG:FO 2-phospho-L-lactate transferase activity"/>
    <property type="evidence" value="ECO:0007669"/>
    <property type="project" value="InterPro"/>
</dbReference>
<evidence type="ECO:0000313" key="3">
    <source>
        <dbReference type="EMBL" id="ABV33089.1"/>
    </source>
</evidence>
<comment type="similarity">
    <text evidence="2">Belongs to the gluconeogenesis factor family.</text>
</comment>
<dbReference type="OrthoDB" id="9783842at2"/>
<dbReference type="CDD" id="cd07187">
    <property type="entry name" value="YvcK_like"/>
    <property type="match status" value="1"/>
</dbReference>
<dbReference type="HOGENOM" id="CLU_044041_0_1_0"/>
<dbReference type="AlphaFoldDB" id="A8F4K5"/>
<dbReference type="InterPro" id="IPR002882">
    <property type="entry name" value="CofD"/>
</dbReference>
<dbReference type="GO" id="GO:0008360">
    <property type="term" value="P:regulation of cell shape"/>
    <property type="evidence" value="ECO:0007669"/>
    <property type="project" value="UniProtKB-UniRule"/>
</dbReference>
<reference evidence="3 4" key="1">
    <citation type="submission" date="2007-08" db="EMBL/GenBank/DDBJ databases">
        <title>Complete sequence of Thermotoga lettingae TMO.</title>
        <authorList>
            <consortium name="US DOE Joint Genome Institute"/>
            <person name="Copeland A."/>
            <person name="Lucas S."/>
            <person name="Lapidus A."/>
            <person name="Barry K."/>
            <person name="Glavina del Rio T."/>
            <person name="Dalin E."/>
            <person name="Tice H."/>
            <person name="Pitluck S."/>
            <person name="Foster B."/>
            <person name="Bruce D."/>
            <person name="Schmutz J."/>
            <person name="Larimer F."/>
            <person name="Land M."/>
            <person name="Hauser L."/>
            <person name="Kyrpides N."/>
            <person name="Mikhailova N."/>
            <person name="Nelson K."/>
            <person name="Gogarten J.P."/>
            <person name="Noll K."/>
            <person name="Richardson P."/>
        </authorList>
    </citation>
    <scope>NUCLEOTIDE SEQUENCE [LARGE SCALE GENOMIC DNA]</scope>
    <source>
        <strain evidence="4">ATCC BAA-301 / DSM 14385 / NBRC 107922 / TMO</strain>
    </source>
</reference>
<dbReference type="STRING" id="416591.Tlet_0522"/>
<gene>
    <name evidence="3" type="ordered locus">Tlet_0522</name>
</gene>
<protein>
    <recommendedName>
        <fullName evidence="2">Putative gluconeogenesis factor</fullName>
    </recommendedName>
</protein>
<dbReference type="EMBL" id="CP000812">
    <property type="protein sequence ID" value="ABV33089.1"/>
    <property type="molecule type" value="Genomic_DNA"/>
</dbReference>
<dbReference type="Gene3D" id="3.40.50.10680">
    <property type="entry name" value="CofD-like domains"/>
    <property type="match status" value="1"/>
</dbReference>